<organism evidence="1 2">
    <name type="scientific">Salipaludibacillus keqinensis</name>
    <dbReference type="NCBI Taxonomy" id="2045207"/>
    <lineage>
        <taxon>Bacteria</taxon>
        <taxon>Bacillati</taxon>
        <taxon>Bacillota</taxon>
        <taxon>Bacilli</taxon>
        <taxon>Bacillales</taxon>
        <taxon>Bacillaceae</taxon>
    </lineage>
</organism>
<comment type="caution">
    <text evidence="1">The sequence shown here is derived from an EMBL/GenBank/DDBJ whole genome shotgun (WGS) entry which is preliminary data.</text>
</comment>
<dbReference type="OrthoDB" id="9809023at2"/>
<gene>
    <name evidence="1" type="ORF">CR194_07850</name>
</gene>
<dbReference type="InterPro" id="IPR007546">
    <property type="entry name" value="DUF503"/>
</dbReference>
<evidence type="ECO:0000313" key="2">
    <source>
        <dbReference type="Proteomes" id="UP000248214"/>
    </source>
</evidence>
<evidence type="ECO:0000313" key="1">
    <source>
        <dbReference type="EMBL" id="PYZ93103.1"/>
    </source>
</evidence>
<evidence type="ECO:0008006" key="3">
    <source>
        <dbReference type="Google" id="ProtNLM"/>
    </source>
</evidence>
<reference evidence="1 2" key="1">
    <citation type="submission" date="2017-10" db="EMBL/GenBank/DDBJ databases">
        <title>Bacillus sp. nov., a halophilic bacterium isolated from a Keqin Lake.</title>
        <authorList>
            <person name="Wang H."/>
        </authorList>
    </citation>
    <scope>NUCLEOTIDE SEQUENCE [LARGE SCALE GENOMIC DNA]</scope>
    <source>
        <strain evidence="1 2">KQ-12</strain>
    </source>
</reference>
<dbReference type="RefSeq" id="WP_110609133.1">
    <property type="nucleotide sequence ID" value="NZ_PDOD01000002.1"/>
</dbReference>
<dbReference type="SUPFAM" id="SSF103007">
    <property type="entry name" value="Hypothetical protein TT1725"/>
    <property type="match status" value="1"/>
</dbReference>
<name>A0A323TKF1_9BACI</name>
<proteinExistence type="predicted"/>
<sequence>MILATIVVEAMIYNSHSLKDKRSVTKSVSIRMRQRLNVSIAEIGYQDVWQRTEWAIVSIGSERKQVEKELQRAISLLETYDDLELTKITWEWL</sequence>
<dbReference type="PANTHER" id="PTHR36441">
    <property type="entry name" value="HYPOTHETICAL CYTOSOLIC PROTEIN"/>
    <property type="match status" value="1"/>
</dbReference>
<accession>A0A323TKF1</accession>
<dbReference type="EMBL" id="PDOD01000002">
    <property type="protein sequence ID" value="PYZ93103.1"/>
    <property type="molecule type" value="Genomic_DNA"/>
</dbReference>
<dbReference type="Proteomes" id="UP000248214">
    <property type="component" value="Unassembled WGS sequence"/>
</dbReference>
<dbReference type="InterPro" id="IPR036746">
    <property type="entry name" value="TT1725-like_sf"/>
</dbReference>
<dbReference type="Pfam" id="PF04456">
    <property type="entry name" value="DUF503"/>
    <property type="match status" value="1"/>
</dbReference>
<keyword evidence="2" id="KW-1185">Reference proteome</keyword>
<protein>
    <recommendedName>
        <fullName evidence="3">DUF503 domain-containing protein</fullName>
    </recommendedName>
</protein>
<dbReference type="AlphaFoldDB" id="A0A323TKF1"/>
<dbReference type="Gene3D" id="3.30.70.1120">
    <property type="entry name" value="TT1725-like"/>
    <property type="match status" value="1"/>
</dbReference>
<dbReference type="PANTHER" id="PTHR36441:SF1">
    <property type="entry name" value="DUF503 DOMAIN-CONTAINING PROTEIN"/>
    <property type="match status" value="1"/>
</dbReference>